<reference evidence="3 4" key="1">
    <citation type="submission" date="2017-08" db="EMBL/GenBank/DDBJ databases">
        <title>Infants hospitalized years apart are colonized by the same room-sourced microbial strains.</title>
        <authorList>
            <person name="Brooks B."/>
            <person name="Olm M.R."/>
            <person name="Firek B.A."/>
            <person name="Baker R."/>
            <person name="Thomas B.C."/>
            <person name="Morowitz M.J."/>
            <person name="Banfield J.F."/>
        </authorList>
    </citation>
    <scope>NUCLEOTIDE SEQUENCE [LARGE SCALE GENOMIC DNA]</scope>
    <source>
        <strain evidence="3">S2_005_003_R2_42</strain>
    </source>
</reference>
<feature type="compositionally biased region" description="Low complexity" evidence="1">
    <location>
        <begin position="87"/>
        <end position="117"/>
    </location>
</feature>
<feature type="compositionally biased region" description="Basic and acidic residues" evidence="1">
    <location>
        <begin position="118"/>
        <end position="128"/>
    </location>
</feature>
<comment type="caution">
    <text evidence="3">The sequence shown here is derived from an EMBL/GenBank/DDBJ whole genome shotgun (WGS) entry which is preliminary data.</text>
</comment>
<feature type="compositionally biased region" description="Pro residues" evidence="1">
    <location>
        <begin position="273"/>
        <end position="287"/>
    </location>
</feature>
<gene>
    <name evidence="3" type="ORF">DI564_03020</name>
</gene>
<organism evidence="3 4">
    <name type="scientific">Rhodanobacter denitrificans</name>
    <dbReference type="NCBI Taxonomy" id="666685"/>
    <lineage>
        <taxon>Bacteria</taxon>
        <taxon>Pseudomonadati</taxon>
        <taxon>Pseudomonadota</taxon>
        <taxon>Gammaproteobacteria</taxon>
        <taxon>Lysobacterales</taxon>
        <taxon>Rhodanobacteraceae</taxon>
        <taxon>Rhodanobacter</taxon>
    </lineage>
</organism>
<dbReference type="Proteomes" id="UP000249046">
    <property type="component" value="Unassembled WGS sequence"/>
</dbReference>
<feature type="compositionally biased region" description="Low complexity" evidence="1">
    <location>
        <begin position="132"/>
        <end position="142"/>
    </location>
</feature>
<dbReference type="AlphaFoldDB" id="A0A2W5MX58"/>
<evidence type="ECO:0000256" key="2">
    <source>
        <dbReference type="SAM" id="Phobius"/>
    </source>
</evidence>
<keyword evidence="2" id="KW-0472">Membrane</keyword>
<keyword evidence="2" id="KW-1133">Transmembrane helix</keyword>
<name>A0A2W5MX58_9GAMM</name>
<accession>A0A2W5MX58</accession>
<feature type="transmembrane region" description="Helical" evidence="2">
    <location>
        <begin position="21"/>
        <end position="39"/>
    </location>
</feature>
<keyword evidence="2" id="KW-0812">Transmembrane</keyword>
<evidence type="ECO:0000313" key="3">
    <source>
        <dbReference type="EMBL" id="PZQ18300.1"/>
    </source>
</evidence>
<dbReference type="EMBL" id="QFPO01000003">
    <property type="protein sequence ID" value="PZQ18300.1"/>
    <property type="molecule type" value="Genomic_DNA"/>
</dbReference>
<feature type="region of interest" description="Disordered" evidence="1">
    <location>
        <begin position="235"/>
        <end position="287"/>
    </location>
</feature>
<evidence type="ECO:0000256" key="1">
    <source>
        <dbReference type="SAM" id="MobiDB-lite"/>
    </source>
</evidence>
<sequence length="287" mass="30257">MAPAVGRRDHRLEPGERRRRLVALTTVLVLHLLFAVAAYRAAQLHRPGMAPAPPAAGGVMHLRLIDAGPDPIAAPAAPPMPMPMPMPSVSSSAPPRAAAGAATAIPPTADAAATSAPDRGEPAPRWIDRSGAPRMPAPVAAPRTFSNRPLREADAPDPLAHRSPLPYAPTRFEKYWAPRDETLGGQWLREHTVSRTVDLPQGYQLRCTWMLILGGCGWGKAPQATIEELRAMRADPPMPRSVAGRVDAAPAAPDAQTPGPATPQAARPLDLSLPPPLVPPAPPPGGR</sequence>
<feature type="region of interest" description="Disordered" evidence="1">
    <location>
        <begin position="87"/>
        <end position="142"/>
    </location>
</feature>
<protein>
    <submittedName>
        <fullName evidence="3">Uncharacterized protein</fullName>
    </submittedName>
</protein>
<evidence type="ECO:0000313" key="4">
    <source>
        <dbReference type="Proteomes" id="UP000249046"/>
    </source>
</evidence>
<proteinExistence type="predicted"/>
<feature type="compositionally biased region" description="Low complexity" evidence="1">
    <location>
        <begin position="242"/>
        <end position="272"/>
    </location>
</feature>